<dbReference type="EMBL" id="CP133623">
    <property type="protein sequence ID" value="WMV59310.1"/>
    <property type="molecule type" value="Genomic_DNA"/>
</dbReference>
<proteinExistence type="predicted"/>
<evidence type="ECO:0000313" key="2">
    <source>
        <dbReference type="Proteomes" id="UP001234989"/>
    </source>
</evidence>
<reference evidence="1" key="1">
    <citation type="submission" date="2023-08" db="EMBL/GenBank/DDBJ databases">
        <title>A de novo genome assembly of Solanum verrucosum Schlechtendal, a Mexican diploid species geographically isolated from the other diploid A-genome species in potato relatives.</title>
        <authorList>
            <person name="Hosaka K."/>
        </authorList>
    </citation>
    <scope>NUCLEOTIDE SEQUENCE</scope>
    <source>
        <tissue evidence="1">Young leaves</tissue>
    </source>
</reference>
<evidence type="ECO:0000313" key="1">
    <source>
        <dbReference type="EMBL" id="WMV59310.1"/>
    </source>
</evidence>
<name>A0AAF0V7D0_SOLVR</name>
<protein>
    <submittedName>
        <fullName evidence="1">Uncharacterized protein</fullName>
    </submittedName>
</protein>
<organism evidence="1 2">
    <name type="scientific">Solanum verrucosum</name>
    <dbReference type="NCBI Taxonomy" id="315347"/>
    <lineage>
        <taxon>Eukaryota</taxon>
        <taxon>Viridiplantae</taxon>
        <taxon>Streptophyta</taxon>
        <taxon>Embryophyta</taxon>
        <taxon>Tracheophyta</taxon>
        <taxon>Spermatophyta</taxon>
        <taxon>Magnoliopsida</taxon>
        <taxon>eudicotyledons</taxon>
        <taxon>Gunneridae</taxon>
        <taxon>Pentapetalae</taxon>
        <taxon>asterids</taxon>
        <taxon>lamiids</taxon>
        <taxon>Solanales</taxon>
        <taxon>Solanaceae</taxon>
        <taxon>Solanoideae</taxon>
        <taxon>Solaneae</taxon>
        <taxon>Solanum</taxon>
    </lineage>
</organism>
<sequence length="25" mass="2987">MEKGKMIAYGFRQLNTHEKNYSTHC</sequence>
<accession>A0AAF0V7D0</accession>
<keyword evidence="2" id="KW-1185">Reference proteome</keyword>
<gene>
    <name evidence="1" type="ORF">MTR67_052695</name>
</gene>
<dbReference type="AlphaFoldDB" id="A0AAF0V7D0"/>
<dbReference type="Proteomes" id="UP001234989">
    <property type="component" value="Chromosome 12"/>
</dbReference>